<gene>
    <name evidence="2" type="ORF">CCHLO57077_00011369</name>
</gene>
<protein>
    <submittedName>
        <fullName evidence="2">Uncharacterized protein</fullName>
    </submittedName>
</protein>
<dbReference type="EMBL" id="CABFNP030000426">
    <property type="protein sequence ID" value="CAI6014266.1"/>
    <property type="molecule type" value="Genomic_DNA"/>
</dbReference>
<evidence type="ECO:0000313" key="2">
    <source>
        <dbReference type="EMBL" id="CAI6014266.1"/>
    </source>
</evidence>
<evidence type="ECO:0000313" key="3">
    <source>
        <dbReference type="Proteomes" id="UP001160390"/>
    </source>
</evidence>
<feature type="region of interest" description="Disordered" evidence="1">
    <location>
        <begin position="1"/>
        <end position="36"/>
    </location>
</feature>
<feature type="compositionally biased region" description="Basic and acidic residues" evidence="1">
    <location>
        <begin position="1"/>
        <end position="13"/>
    </location>
</feature>
<dbReference type="AlphaFoldDB" id="A0AA35PVM6"/>
<proteinExistence type="predicted"/>
<sequence length="111" mass="12808">MNSLIDKLHHASVEELEEDMEEDMYEDMEQPDQQPESWESYLFTCEDCNKNLNQLCFKNDALLPLASSSTDKSKRIPKEALLSATELYQLEDENLEAYLAAQKGPLRCNEC</sequence>
<reference evidence="2" key="1">
    <citation type="submission" date="2023-01" db="EMBL/GenBank/DDBJ databases">
        <authorList>
            <person name="Piombo E."/>
        </authorList>
    </citation>
    <scope>NUCLEOTIDE SEQUENCE</scope>
</reference>
<accession>A0AA35PVM6</accession>
<evidence type="ECO:0000256" key="1">
    <source>
        <dbReference type="SAM" id="MobiDB-lite"/>
    </source>
</evidence>
<name>A0AA35PVM6_9HYPO</name>
<dbReference type="Proteomes" id="UP001160390">
    <property type="component" value="Unassembled WGS sequence"/>
</dbReference>
<keyword evidence="3" id="KW-1185">Reference proteome</keyword>
<organism evidence="2 3">
    <name type="scientific">Clonostachys chloroleuca</name>
    <dbReference type="NCBI Taxonomy" id="1926264"/>
    <lineage>
        <taxon>Eukaryota</taxon>
        <taxon>Fungi</taxon>
        <taxon>Dikarya</taxon>
        <taxon>Ascomycota</taxon>
        <taxon>Pezizomycotina</taxon>
        <taxon>Sordariomycetes</taxon>
        <taxon>Hypocreomycetidae</taxon>
        <taxon>Hypocreales</taxon>
        <taxon>Bionectriaceae</taxon>
        <taxon>Clonostachys</taxon>
    </lineage>
</organism>
<comment type="caution">
    <text evidence="2">The sequence shown here is derived from an EMBL/GenBank/DDBJ whole genome shotgun (WGS) entry which is preliminary data.</text>
</comment>
<feature type="compositionally biased region" description="Acidic residues" evidence="1">
    <location>
        <begin position="14"/>
        <end position="30"/>
    </location>
</feature>